<evidence type="ECO:0000313" key="4">
    <source>
        <dbReference type="Proteomes" id="UP001223743"/>
    </source>
</evidence>
<dbReference type="InterPro" id="IPR018759">
    <property type="entry name" value="BBP2_2"/>
</dbReference>
<evidence type="ECO:0000256" key="2">
    <source>
        <dbReference type="SAM" id="SignalP"/>
    </source>
</evidence>
<feature type="signal peptide" evidence="2">
    <location>
        <begin position="1"/>
        <end position="25"/>
    </location>
</feature>
<feature type="region of interest" description="Disordered" evidence="1">
    <location>
        <begin position="35"/>
        <end position="58"/>
    </location>
</feature>
<protein>
    <recommendedName>
        <fullName evidence="5">Outer membrane beta-barrel protein</fullName>
    </recommendedName>
</protein>
<gene>
    <name evidence="3" type="ORF">QO015_003079</name>
</gene>
<proteinExistence type="predicted"/>
<feature type="region of interest" description="Disordered" evidence="1">
    <location>
        <begin position="77"/>
        <end position="116"/>
    </location>
</feature>
<organism evidence="3 4">
    <name type="scientific">Kaistia geumhonensis</name>
    <dbReference type="NCBI Taxonomy" id="410839"/>
    <lineage>
        <taxon>Bacteria</taxon>
        <taxon>Pseudomonadati</taxon>
        <taxon>Pseudomonadota</taxon>
        <taxon>Alphaproteobacteria</taxon>
        <taxon>Hyphomicrobiales</taxon>
        <taxon>Kaistiaceae</taxon>
        <taxon>Kaistia</taxon>
    </lineage>
</organism>
<name>A0ABU0M925_9HYPH</name>
<keyword evidence="2" id="KW-0732">Signal</keyword>
<dbReference type="EMBL" id="JAUSWJ010000001">
    <property type="protein sequence ID" value="MDQ0517466.1"/>
    <property type="molecule type" value="Genomic_DNA"/>
</dbReference>
<feature type="chain" id="PRO_5045881518" description="Outer membrane beta-barrel protein" evidence="2">
    <location>
        <begin position="26"/>
        <end position="492"/>
    </location>
</feature>
<keyword evidence="4" id="KW-1185">Reference proteome</keyword>
<sequence length="492" mass="53359">MRPLSRTLLHAALLGMLAPVGHALAQGVPAGSGPGIGFDTADDFSTLRGTDPGQPVEISPVQGIEAIDVGTLRTTTTDAAEESQGRVTRQAAEQPVTGNEEDGTAKRKKTADARDETAYDPTGIAVGSFTLFPALELRGGYTSNAAQVSTGGPSGLVTLAPDILLQSNWDRHDFQFRLKGAYEYFTDTTVSPDPYLYVEANGRIDLPRDWALRLKADYTYDTQSTNQLGYPGNVDNPPGVSTYDGGATLDGSVGNTILQLRGTATYTGYDPVEVGDITVTQAYLDNTLVNGAVRVGYKVSPTLAPFVEAELSSRIFNRPTDPLGYSRNSNGITLRGGLAYSADPILKGEIALGWRHQQYVDSQFDSFDLPTIDASLIWSPTPLTQVALLAATYVDPAYDINASSTIVYDLGLQVQRYIRRNFTLEADLGYQYQHYLDFDVNQVTYEAALQGTWKLNREAWLVGRLQQEYFQSASDGGSYPTTTATIGLRLQR</sequence>
<comment type="caution">
    <text evidence="3">The sequence shown here is derived from an EMBL/GenBank/DDBJ whole genome shotgun (WGS) entry which is preliminary data.</text>
</comment>
<dbReference type="RefSeq" id="WP_266283213.1">
    <property type="nucleotide sequence ID" value="NZ_JAPKNF010000002.1"/>
</dbReference>
<dbReference type="Pfam" id="PF10082">
    <property type="entry name" value="BBP2_2"/>
    <property type="match status" value="1"/>
</dbReference>
<accession>A0ABU0M925</accession>
<evidence type="ECO:0008006" key="5">
    <source>
        <dbReference type="Google" id="ProtNLM"/>
    </source>
</evidence>
<evidence type="ECO:0000256" key="1">
    <source>
        <dbReference type="SAM" id="MobiDB-lite"/>
    </source>
</evidence>
<dbReference type="Proteomes" id="UP001223743">
    <property type="component" value="Unassembled WGS sequence"/>
</dbReference>
<evidence type="ECO:0000313" key="3">
    <source>
        <dbReference type="EMBL" id="MDQ0517466.1"/>
    </source>
</evidence>
<reference evidence="3 4" key="1">
    <citation type="submission" date="2023-07" db="EMBL/GenBank/DDBJ databases">
        <title>Genomic Encyclopedia of Type Strains, Phase IV (KMG-IV): sequencing the most valuable type-strain genomes for metagenomic binning, comparative biology and taxonomic classification.</title>
        <authorList>
            <person name="Goeker M."/>
        </authorList>
    </citation>
    <scope>NUCLEOTIDE SEQUENCE [LARGE SCALE GENOMIC DNA]</scope>
    <source>
        <strain evidence="3 4">B1-1</strain>
    </source>
</reference>